<keyword evidence="3" id="KW-1185">Reference proteome</keyword>
<evidence type="ECO:0000313" key="3">
    <source>
        <dbReference type="Proteomes" id="UP000609849"/>
    </source>
</evidence>
<accession>A0ABR7JSS8</accession>
<organism evidence="2 3">
    <name type="scientific">Romboutsia faecis</name>
    <dbReference type="NCBI Taxonomy" id="2764597"/>
    <lineage>
        <taxon>Bacteria</taxon>
        <taxon>Bacillati</taxon>
        <taxon>Bacillota</taxon>
        <taxon>Clostridia</taxon>
        <taxon>Peptostreptococcales</taxon>
        <taxon>Peptostreptococcaceae</taxon>
        <taxon>Romboutsia</taxon>
    </lineage>
</organism>
<protein>
    <submittedName>
        <fullName evidence="2">Phage tail family protein</fullName>
    </submittedName>
</protein>
<name>A0ABR7JSS8_9FIRM</name>
<dbReference type="InterPro" id="IPR054738">
    <property type="entry name" value="Siphovirus-type_tail_C"/>
</dbReference>
<dbReference type="EMBL" id="JACRWE010000008">
    <property type="protein sequence ID" value="MBC5997977.1"/>
    <property type="molecule type" value="Genomic_DNA"/>
</dbReference>
<evidence type="ECO:0000313" key="2">
    <source>
        <dbReference type="EMBL" id="MBC5997977.1"/>
    </source>
</evidence>
<dbReference type="Pfam" id="PF22768">
    <property type="entry name" value="SPP1_Dit"/>
    <property type="match status" value="1"/>
</dbReference>
<dbReference type="Proteomes" id="UP000609849">
    <property type="component" value="Unassembled WGS sequence"/>
</dbReference>
<dbReference type="Gene3D" id="2.60.120.860">
    <property type="match status" value="1"/>
</dbReference>
<gene>
    <name evidence="2" type="ORF">H8923_14535</name>
</gene>
<comment type="caution">
    <text evidence="2">The sequence shown here is derived from an EMBL/GenBank/DDBJ whole genome shotgun (WGS) entry which is preliminary data.</text>
</comment>
<dbReference type="RefSeq" id="WP_153972656.1">
    <property type="nucleotide sequence ID" value="NZ_JACRWE010000008.1"/>
</dbReference>
<evidence type="ECO:0000259" key="1">
    <source>
        <dbReference type="Pfam" id="PF22768"/>
    </source>
</evidence>
<feature type="domain" description="Siphovirus-type tail component C-terminal" evidence="1">
    <location>
        <begin position="144"/>
        <end position="242"/>
    </location>
</feature>
<proteinExistence type="predicted"/>
<sequence length="243" mass="27499">MLSKNIKLNGIDMPNFLIVTGCSHDITGTIEHDLVDIPGYKGVNIRSTKKNPRSIVIEFKYRDCGFLTFEKKEIISEWIHSSNLKECKLEYGWIPGSHYLVVPVGDTNLNDNVKIKSFSLEFCLVNPCRIENLEQVKTSNFTYTGTESTYPILEFDVSSSCDKIKLDFSNSSKNGFLELNTSFNSGDKIIIDCKKKSIKVNNKINMPILSLDSDFPTIEKGTNNYNLSSGSATFKVKYNNLYR</sequence>
<dbReference type="Gene3D" id="2.40.30.200">
    <property type="match status" value="1"/>
</dbReference>
<reference evidence="2 3" key="1">
    <citation type="submission" date="2020-08" db="EMBL/GenBank/DDBJ databases">
        <authorList>
            <person name="Liu C."/>
            <person name="Sun Q."/>
        </authorList>
    </citation>
    <scope>NUCLEOTIDE SEQUENCE [LARGE SCALE GENOMIC DNA]</scope>
    <source>
        <strain evidence="2 3">NSJ-18</strain>
    </source>
</reference>